<dbReference type="Proteomes" id="UP000234857">
    <property type="component" value="Unassembled WGS sequence"/>
</dbReference>
<feature type="transmembrane region" description="Helical" evidence="1">
    <location>
        <begin position="12"/>
        <end position="32"/>
    </location>
</feature>
<keyword evidence="1" id="KW-1133">Transmembrane helix</keyword>
<evidence type="ECO:0000256" key="1">
    <source>
        <dbReference type="SAM" id="Phobius"/>
    </source>
</evidence>
<proteinExistence type="predicted"/>
<protein>
    <recommendedName>
        <fullName evidence="4">Type 4 fimbrial biogenesis protein PilX N-terminal domain-containing protein</fullName>
    </recommendedName>
</protein>
<organism evidence="2 3">
    <name type="scientific">Muiribacterium halophilum</name>
    <dbReference type="NCBI Taxonomy" id="2053465"/>
    <lineage>
        <taxon>Bacteria</taxon>
        <taxon>Candidatus Muiribacteriota</taxon>
        <taxon>Candidatus Muiribacteriia</taxon>
        <taxon>Candidatus Muiribacteriales</taxon>
        <taxon>Candidatus Muiribacteriaceae</taxon>
        <taxon>Candidatus Muiribacterium</taxon>
    </lineage>
</organism>
<name>A0A2N5ZB14_MUIH1</name>
<gene>
    <name evidence="2" type="ORF">C0601_11940</name>
</gene>
<evidence type="ECO:0000313" key="2">
    <source>
        <dbReference type="EMBL" id="PLX15850.1"/>
    </source>
</evidence>
<dbReference type="EMBL" id="PKTG01000128">
    <property type="protein sequence ID" value="PLX15850.1"/>
    <property type="molecule type" value="Genomic_DNA"/>
</dbReference>
<sequence length="154" mass="17815">MAKWLSKKRGSTIIIVLALISIFSMMGVMMLMSNSQTDKERNFLTDTTQLFYIAESGINHAFHKLKGHSMQDLWFSEEDSFEKEFGKIGAYKIDYSLDDTDGNIINITCTATLGKRQLIREAKAKLNMERRITLNTPYLCKEEIKKLWTLDYLN</sequence>
<keyword evidence="1" id="KW-0812">Transmembrane</keyword>
<accession>A0A2N5ZB14</accession>
<evidence type="ECO:0000313" key="3">
    <source>
        <dbReference type="Proteomes" id="UP000234857"/>
    </source>
</evidence>
<reference evidence="2 3" key="1">
    <citation type="submission" date="2017-11" db="EMBL/GenBank/DDBJ databases">
        <title>Genome-resolved metagenomics identifies genetic mobility, metabolic interactions, and unexpected diversity in perchlorate-reducing communities.</title>
        <authorList>
            <person name="Barnum T.P."/>
            <person name="Figueroa I.A."/>
            <person name="Carlstrom C.I."/>
            <person name="Lucas L.N."/>
            <person name="Engelbrektson A.L."/>
            <person name="Coates J.D."/>
        </authorList>
    </citation>
    <scope>NUCLEOTIDE SEQUENCE [LARGE SCALE GENOMIC DNA]</scope>
    <source>
        <strain evidence="2">BM706</strain>
    </source>
</reference>
<comment type="caution">
    <text evidence="2">The sequence shown here is derived from an EMBL/GenBank/DDBJ whole genome shotgun (WGS) entry which is preliminary data.</text>
</comment>
<keyword evidence="1" id="KW-0472">Membrane</keyword>
<evidence type="ECO:0008006" key="4">
    <source>
        <dbReference type="Google" id="ProtNLM"/>
    </source>
</evidence>
<dbReference type="AlphaFoldDB" id="A0A2N5ZB14"/>